<dbReference type="PROSITE" id="PS00061">
    <property type="entry name" value="ADH_SHORT"/>
    <property type="match status" value="1"/>
</dbReference>
<dbReference type="Proteomes" id="UP001220509">
    <property type="component" value="Chromosome"/>
</dbReference>
<evidence type="ECO:0000256" key="1">
    <source>
        <dbReference type="ARBA" id="ARBA00006484"/>
    </source>
</evidence>
<protein>
    <submittedName>
        <fullName evidence="4">SDR family oxidoreductase</fullName>
    </submittedName>
</protein>
<dbReference type="Gene3D" id="3.40.50.720">
    <property type="entry name" value="NAD(P)-binding Rossmann-like Domain"/>
    <property type="match status" value="1"/>
</dbReference>
<dbReference type="EMBL" id="CP117416">
    <property type="protein sequence ID" value="WCT57756.1"/>
    <property type="molecule type" value="Genomic_DNA"/>
</dbReference>
<dbReference type="RefSeq" id="WP_273615920.1">
    <property type="nucleotide sequence ID" value="NZ_CP117416.1"/>
</dbReference>
<evidence type="ECO:0000313" key="5">
    <source>
        <dbReference type="Proteomes" id="UP001220509"/>
    </source>
</evidence>
<dbReference type="SUPFAM" id="SSF51735">
    <property type="entry name" value="NAD(P)-binding Rossmann-fold domains"/>
    <property type="match status" value="1"/>
</dbReference>
<accession>A0AAX3M8N3</accession>
<proteinExistence type="inferred from homology"/>
<dbReference type="InterPro" id="IPR002347">
    <property type="entry name" value="SDR_fam"/>
</dbReference>
<dbReference type="PRINTS" id="PR00080">
    <property type="entry name" value="SDRFAMILY"/>
</dbReference>
<keyword evidence="5" id="KW-1185">Reference proteome</keyword>
<dbReference type="PANTHER" id="PTHR44196">
    <property type="entry name" value="DEHYDROGENASE/REDUCTASE SDR FAMILY MEMBER 7B"/>
    <property type="match status" value="1"/>
</dbReference>
<dbReference type="GO" id="GO:0016491">
    <property type="term" value="F:oxidoreductase activity"/>
    <property type="evidence" value="ECO:0007669"/>
    <property type="project" value="UniProtKB-KW"/>
</dbReference>
<comment type="similarity">
    <text evidence="1 3">Belongs to the short-chain dehydrogenases/reductases (SDR) family.</text>
</comment>
<dbReference type="KEGG" id="pka:PQ456_09670"/>
<dbReference type="Pfam" id="PF00106">
    <property type="entry name" value="adh_short"/>
    <property type="match status" value="1"/>
</dbReference>
<organism evidence="4 5">
    <name type="scientific">Paenibacillus kyungheensis</name>
    <dbReference type="NCBI Taxonomy" id="1452732"/>
    <lineage>
        <taxon>Bacteria</taxon>
        <taxon>Bacillati</taxon>
        <taxon>Bacillota</taxon>
        <taxon>Bacilli</taxon>
        <taxon>Bacillales</taxon>
        <taxon>Paenibacillaceae</taxon>
        <taxon>Paenibacillus</taxon>
    </lineage>
</organism>
<keyword evidence="2" id="KW-0560">Oxidoreductase</keyword>
<dbReference type="InterPro" id="IPR036291">
    <property type="entry name" value="NAD(P)-bd_dom_sf"/>
</dbReference>
<sequence>MKMSGNTILITGGASGIGLAFAKRFMALGNTVIICGRRKEWLEDVQKQYPALHTIVTDIAEEAHRVGLADRVLTEFPKLNMIMNNAGIQRNFSMQDTQISWSAHRQELAINLDAPIHLTTLFLPHLRQQTNAAIINVTSGLSFSPKASAPIYCATKAALHSFTLSLRQQLLGSPIDVVEIIPPGVNTDLGGVGLHDWGVPVDEFADSIMERIEAGEVEVGYGSSEKSRLASRAELDEIFQNMNGQKASPQIL</sequence>
<evidence type="ECO:0000313" key="4">
    <source>
        <dbReference type="EMBL" id="WCT57756.1"/>
    </source>
</evidence>
<dbReference type="GO" id="GO:0016020">
    <property type="term" value="C:membrane"/>
    <property type="evidence" value="ECO:0007669"/>
    <property type="project" value="TreeGrafter"/>
</dbReference>
<dbReference type="AlphaFoldDB" id="A0AAX3M8N3"/>
<dbReference type="InterPro" id="IPR020904">
    <property type="entry name" value="Sc_DH/Rdtase_CS"/>
</dbReference>
<evidence type="ECO:0000256" key="3">
    <source>
        <dbReference type="RuleBase" id="RU000363"/>
    </source>
</evidence>
<name>A0AAX3M8N3_9BACL</name>
<gene>
    <name evidence="4" type="ORF">PQ456_09670</name>
</gene>
<dbReference type="PANTHER" id="PTHR44196:SF1">
    <property type="entry name" value="DEHYDROGENASE_REDUCTASE SDR FAMILY MEMBER 7B"/>
    <property type="match status" value="1"/>
</dbReference>
<dbReference type="PRINTS" id="PR00081">
    <property type="entry name" value="GDHRDH"/>
</dbReference>
<evidence type="ECO:0000256" key="2">
    <source>
        <dbReference type="ARBA" id="ARBA00023002"/>
    </source>
</evidence>
<reference evidence="4 5" key="1">
    <citation type="submission" date="2023-02" db="EMBL/GenBank/DDBJ databases">
        <title>Genome sequence of Paenibacillus kyungheensis KACC 18744.</title>
        <authorList>
            <person name="Kim S."/>
            <person name="Heo J."/>
            <person name="Kwon S.-W."/>
        </authorList>
    </citation>
    <scope>NUCLEOTIDE SEQUENCE [LARGE SCALE GENOMIC DNA]</scope>
    <source>
        <strain evidence="4 5">KACC 18744</strain>
    </source>
</reference>